<comment type="caution">
    <text evidence="2">The sequence shown here is derived from an EMBL/GenBank/DDBJ whole genome shotgun (WGS) entry which is preliminary data.</text>
</comment>
<organism evidence="2 3">
    <name type="scientific">Neorhodopirellula pilleata</name>
    <dbReference type="NCBI Taxonomy" id="2714738"/>
    <lineage>
        <taxon>Bacteria</taxon>
        <taxon>Pseudomonadati</taxon>
        <taxon>Planctomycetota</taxon>
        <taxon>Planctomycetia</taxon>
        <taxon>Pirellulales</taxon>
        <taxon>Pirellulaceae</taxon>
        <taxon>Neorhodopirellula</taxon>
    </lineage>
</organism>
<accession>A0A5C5ZG76</accession>
<keyword evidence="3" id="KW-1185">Reference proteome</keyword>
<feature type="transmembrane region" description="Helical" evidence="1">
    <location>
        <begin position="274"/>
        <end position="295"/>
    </location>
</feature>
<evidence type="ECO:0000313" key="2">
    <source>
        <dbReference type="EMBL" id="TWT86115.1"/>
    </source>
</evidence>
<feature type="transmembrane region" description="Helical" evidence="1">
    <location>
        <begin position="164"/>
        <end position="184"/>
    </location>
</feature>
<keyword evidence="1" id="KW-1133">Transmembrane helix</keyword>
<feature type="transmembrane region" description="Helical" evidence="1">
    <location>
        <begin position="78"/>
        <end position="101"/>
    </location>
</feature>
<name>A0A5C5ZG76_9BACT</name>
<proteinExistence type="predicted"/>
<evidence type="ECO:0000313" key="3">
    <source>
        <dbReference type="Proteomes" id="UP000316213"/>
    </source>
</evidence>
<feature type="transmembrane region" description="Helical" evidence="1">
    <location>
        <begin position="43"/>
        <end position="66"/>
    </location>
</feature>
<reference evidence="2 3" key="1">
    <citation type="submission" date="2019-02" db="EMBL/GenBank/DDBJ databases">
        <title>Deep-cultivation of Planctomycetes and their phenomic and genomic characterization uncovers novel biology.</title>
        <authorList>
            <person name="Wiegand S."/>
            <person name="Jogler M."/>
            <person name="Boedeker C."/>
            <person name="Pinto D."/>
            <person name="Vollmers J."/>
            <person name="Rivas-Marin E."/>
            <person name="Kohn T."/>
            <person name="Peeters S.H."/>
            <person name="Heuer A."/>
            <person name="Rast P."/>
            <person name="Oberbeckmann S."/>
            <person name="Bunk B."/>
            <person name="Jeske O."/>
            <person name="Meyerdierks A."/>
            <person name="Storesund J.E."/>
            <person name="Kallscheuer N."/>
            <person name="Luecker S."/>
            <person name="Lage O.M."/>
            <person name="Pohl T."/>
            <person name="Merkel B.J."/>
            <person name="Hornburger P."/>
            <person name="Mueller R.-W."/>
            <person name="Bruemmer F."/>
            <person name="Labrenz M."/>
            <person name="Spormann A.M."/>
            <person name="Op Den Camp H."/>
            <person name="Overmann J."/>
            <person name="Amann R."/>
            <person name="Jetten M.S.M."/>
            <person name="Mascher T."/>
            <person name="Medema M.H."/>
            <person name="Devos D.P."/>
            <person name="Kaster A.-K."/>
            <person name="Ovreas L."/>
            <person name="Rohde M."/>
            <person name="Galperin M.Y."/>
            <person name="Jogler C."/>
        </authorList>
    </citation>
    <scope>NUCLEOTIDE SEQUENCE [LARGE SCALE GENOMIC DNA]</scope>
    <source>
        <strain evidence="2 3">Pla100</strain>
    </source>
</reference>
<sequence length="423" mass="46651">MPPIDPARKRRSAQRDWLSKSRNSASFGRGVRWLLFPARTIDWSVAMSLPLGLMAILLLIAVPAFLSDEAPLGAVESSFMLLAVWALGLMGQCLIAQFWFGQRRRRNETSRFKPRGAPSTNVVTLTIGGIWAAPPSEEPTLDDVTPADREQAVPRIDTGASRLVMMWASVLAALGVAAWVCLIVDGQSESGVDRPWVAAAWMFGLQAIWQVLPMPQSLGRVGWSVVLGWLSPTLSAEQSSDTRSLEPWESFDAAERRDATIGPDALMSTRRVRWWVLGFAFSTLIVGILAIRLAGFTTESGGQPLPVFAGVVLMSMWLFASSRNEDLFAIALTLSENGEIGRLANALHPIAAWRTIRDMKSQRDRTTRLKAAVAAERAEASDAARVDEILQRLHEQGPDSLSRDERDLLQRVSEAIRRQRSGR</sequence>
<dbReference type="AlphaFoldDB" id="A0A5C5ZG76"/>
<evidence type="ECO:0000256" key="1">
    <source>
        <dbReference type="SAM" id="Phobius"/>
    </source>
</evidence>
<dbReference type="OrthoDB" id="238446at2"/>
<feature type="transmembrane region" description="Helical" evidence="1">
    <location>
        <begin position="196"/>
        <end position="212"/>
    </location>
</feature>
<protein>
    <submittedName>
        <fullName evidence="2">Uncharacterized protein</fullName>
    </submittedName>
</protein>
<keyword evidence="1" id="KW-0472">Membrane</keyword>
<keyword evidence="1" id="KW-0812">Transmembrane</keyword>
<gene>
    <name evidence="2" type="ORF">Pla100_61860</name>
</gene>
<feature type="transmembrane region" description="Helical" evidence="1">
    <location>
        <begin position="301"/>
        <end position="320"/>
    </location>
</feature>
<dbReference type="EMBL" id="SJPM01000041">
    <property type="protein sequence ID" value="TWT86115.1"/>
    <property type="molecule type" value="Genomic_DNA"/>
</dbReference>
<dbReference type="Proteomes" id="UP000316213">
    <property type="component" value="Unassembled WGS sequence"/>
</dbReference>